<reference evidence="2 3" key="1">
    <citation type="submission" date="2023-07" db="EMBL/GenBank/DDBJ databases">
        <title>Nocardioides sp. nov WY-20 isolated from soil.</title>
        <authorList>
            <person name="Liu B."/>
            <person name="Wan Y."/>
        </authorList>
    </citation>
    <scope>NUCLEOTIDE SEQUENCE [LARGE SCALE GENOMIC DNA]</scope>
    <source>
        <strain evidence="2 3">WY-20</strain>
    </source>
</reference>
<evidence type="ECO:0000256" key="1">
    <source>
        <dbReference type="SAM" id="Phobius"/>
    </source>
</evidence>
<feature type="transmembrane region" description="Helical" evidence="1">
    <location>
        <begin position="15"/>
        <end position="35"/>
    </location>
</feature>
<dbReference type="Gene3D" id="2.50.20.20">
    <property type="match status" value="1"/>
</dbReference>
<keyword evidence="3" id="KW-1185">Reference proteome</keyword>
<evidence type="ECO:0000313" key="2">
    <source>
        <dbReference type="EMBL" id="MDO7867739.1"/>
    </source>
</evidence>
<gene>
    <name evidence="2" type="ORF">Q5722_05075</name>
</gene>
<evidence type="ECO:0008006" key="4">
    <source>
        <dbReference type="Google" id="ProtNLM"/>
    </source>
</evidence>
<dbReference type="SUPFAM" id="SSF89392">
    <property type="entry name" value="Prokaryotic lipoproteins and lipoprotein localization factors"/>
    <property type="match status" value="1"/>
</dbReference>
<dbReference type="EMBL" id="JAUQTA010000001">
    <property type="protein sequence ID" value="MDO7867739.1"/>
    <property type="molecule type" value="Genomic_DNA"/>
</dbReference>
<name>A0ABT9AYT5_9ACTN</name>
<keyword evidence="1" id="KW-0812">Transmembrane</keyword>
<evidence type="ECO:0000313" key="3">
    <source>
        <dbReference type="Proteomes" id="UP001233314"/>
    </source>
</evidence>
<accession>A0ABT9AYT5</accession>
<dbReference type="InterPro" id="IPR029046">
    <property type="entry name" value="LolA/LolB/LppX"/>
</dbReference>
<dbReference type="RefSeq" id="WP_305027125.1">
    <property type="nucleotide sequence ID" value="NZ_JAUQTA010000001.1"/>
</dbReference>
<comment type="caution">
    <text evidence="2">The sequence shown here is derived from an EMBL/GenBank/DDBJ whole genome shotgun (WGS) entry which is preliminary data.</text>
</comment>
<sequence>MSNAVSPASRTRRNLLIVLSAIAVLAVLVGALLLLNKGDDETDEAAGSLHELRRDQFATALINAREKAGSWTYLEAQTLNGKPNGVVNGKVTWDGTHVNLAFAPQGSTDGAGEFRYVDGDWYYYNPKDDAKKPWLKLDRAKSKVLVDALDNEADPRRQLAIFEDPAGFQVVGVENVGVAEAVHYRVTVSIEKVKEVTSNPVVGNPGDHQVYDVWVNDKDQIVKLTIPTDIGAVTSEEIRTFSGYGDKVEIDVPPAGETRVAAVVARPKATKTAAPGADR</sequence>
<proteinExistence type="predicted"/>
<keyword evidence="1" id="KW-1133">Transmembrane helix</keyword>
<dbReference type="Proteomes" id="UP001233314">
    <property type="component" value="Unassembled WGS sequence"/>
</dbReference>
<protein>
    <recommendedName>
        <fullName evidence="4">Alternate signal-mediated exported protein, RER_14450 family</fullName>
    </recommendedName>
</protein>
<organism evidence="2 3">
    <name type="scientific">Nocardioides jiangxiensis</name>
    <dbReference type="NCBI Taxonomy" id="3064524"/>
    <lineage>
        <taxon>Bacteria</taxon>
        <taxon>Bacillati</taxon>
        <taxon>Actinomycetota</taxon>
        <taxon>Actinomycetes</taxon>
        <taxon>Propionibacteriales</taxon>
        <taxon>Nocardioidaceae</taxon>
        <taxon>Nocardioides</taxon>
    </lineage>
</organism>
<keyword evidence="1" id="KW-0472">Membrane</keyword>